<dbReference type="RefSeq" id="WP_109825514.1">
    <property type="nucleotide sequence ID" value="NZ_QGKL01000042.1"/>
</dbReference>
<dbReference type="GO" id="GO:0016491">
    <property type="term" value="F:oxidoreductase activity"/>
    <property type="evidence" value="ECO:0007669"/>
    <property type="project" value="InterPro"/>
</dbReference>
<dbReference type="PANTHER" id="PTHR43267:SF3">
    <property type="entry name" value="THIF PROTEIN"/>
    <property type="match status" value="1"/>
</dbReference>
<dbReference type="GO" id="GO:0008641">
    <property type="term" value="F:ubiquitin-like modifier activating enzyme activity"/>
    <property type="evidence" value="ECO:0007669"/>
    <property type="project" value="InterPro"/>
</dbReference>
<dbReference type="GO" id="GO:0061503">
    <property type="term" value="F:tRNA threonylcarbamoyladenosine dehydratase"/>
    <property type="evidence" value="ECO:0007669"/>
    <property type="project" value="TreeGrafter"/>
</dbReference>
<dbReference type="Gene3D" id="3.40.50.720">
    <property type="entry name" value="NAD(P)-binding Rossmann-like Domain"/>
    <property type="match status" value="1"/>
</dbReference>
<evidence type="ECO:0000313" key="3">
    <source>
        <dbReference type="Proteomes" id="UP000245506"/>
    </source>
</evidence>
<dbReference type="InterPro" id="IPR000594">
    <property type="entry name" value="ThiF_NAD_FAD-bd"/>
</dbReference>
<feature type="domain" description="THIF-type NAD/FAD binding fold" evidence="1">
    <location>
        <begin position="339"/>
        <end position="478"/>
    </location>
</feature>
<keyword evidence="3" id="KW-1185">Reference proteome</keyword>
<evidence type="ECO:0000259" key="1">
    <source>
        <dbReference type="Pfam" id="PF00899"/>
    </source>
</evidence>
<sequence>MRNTSTSDLFTHSDSTVSAHEYQPFMAGHIDVKLAGADSDIRLFIFKPSDYPYLWLKYVEGLQREYNRMGVSHILDLKILKDPKFFRIAMIAIMGGEVVAGLRCSGPIRKVSHAAAYEEMADGNQAFVSEYLEERMAENIAEPKGLWVDLNSSARERLTQLMSRCMIYSAALLDCRYSICTSAKKMNMVYTSSGMDALPEAGTVYYPNKDFKTTLGCFDLHKVLKQCNDDNRIRLRRDWQLIQLARVNSRSQKSCPNSWTPLVLDEANPFHTKALESLLLDPDYEHRSAMKSMDDEMAELLPPVSQSLKDESHRWVAYPWRKVAIELLGPKSFKKLRCDRNRNKITDEEQSHLLGLNVGVVGLSTGHVIAHTMVMEGVCGHIKLADFDLLEVSNLNRIPASLLDINENKAVITARRIAELDPYLTVDVFDKGLLESNIDSFMEGLDIVIEECDELNVKVLVREAAKKRRIPVLMATSDGGIMDVERFDTDEDLKPFHGLTDVDASELKDLSRRDKSGYALAIFEGDKITARLAASMVEIDYTVKTWSQLASDVTQGAAMVTTAVRRIGTGKPTPSSRTRMDMDQMFVDGVPPTPVQITTEQLIADPVFGDNVKENMLLAARYAPSPGNIQPWNIYWKDEVLYFEIDRNRSVSMDVNWRGAMTSIGAACFNAEVVACVEGLNGAMEYFPDSSMPDLVAKFVQGQKSCDIEQAEKLYPHLLTRMTNRELCERQVINPEIINELIEICDKGKAELHVLSSENKLKDYAKISIGSDRLRYLSEHLHAEMISELSWPDIDSLEDGIDIRTLAMPHKDLNVLPILERRDVMDELAKWKSAGLSLGEYNRDRIHCASAMVALTIKGQSDFDYVQGGRVLQKMWLAAETHGLSLQPISPIFLYSNTVDDTINLMNNVYLSEVQSLQNMFSNIFDIKNDEYPVLVVRLAYAKAPQYRSYRKNS</sequence>
<comment type="caution">
    <text evidence="2">The sequence shown here is derived from an EMBL/GenBank/DDBJ whole genome shotgun (WGS) entry which is preliminary data.</text>
</comment>
<dbReference type="Pfam" id="PF00899">
    <property type="entry name" value="ThiF"/>
    <property type="match status" value="1"/>
</dbReference>
<dbReference type="Proteomes" id="UP000245506">
    <property type="component" value="Unassembled WGS sequence"/>
</dbReference>
<dbReference type="Gene3D" id="3.40.109.10">
    <property type="entry name" value="NADH Oxidase"/>
    <property type="match status" value="1"/>
</dbReference>
<organism evidence="2 3">
    <name type="scientific">Leucothrix arctica</name>
    <dbReference type="NCBI Taxonomy" id="1481894"/>
    <lineage>
        <taxon>Bacteria</taxon>
        <taxon>Pseudomonadati</taxon>
        <taxon>Pseudomonadota</taxon>
        <taxon>Gammaproteobacteria</taxon>
        <taxon>Thiotrichales</taxon>
        <taxon>Thiotrichaceae</taxon>
        <taxon>Leucothrix</taxon>
    </lineage>
</organism>
<proteinExistence type="predicted"/>
<dbReference type="CDD" id="cd01483">
    <property type="entry name" value="E1_enzyme_family"/>
    <property type="match status" value="1"/>
</dbReference>
<dbReference type="EMBL" id="QGKL01000042">
    <property type="protein sequence ID" value="PWQ93578.1"/>
    <property type="molecule type" value="Genomic_DNA"/>
</dbReference>
<protein>
    <recommendedName>
        <fullName evidence="1">THIF-type NAD/FAD binding fold domain-containing protein</fullName>
    </recommendedName>
</protein>
<reference evidence="2 3" key="1">
    <citation type="submission" date="2018-05" db="EMBL/GenBank/DDBJ databases">
        <title>Leucothrix arctica sp. nov., isolated from Arctic seawater.</title>
        <authorList>
            <person name="Choi A."/>
            <person name="Baek K."/>
        </authorList>
    </citation>
    <scope>NUCLEOTIDE SEQUENCE [LARGE SCALE GENOMIC DNA]</scope>
    <source>
        <strain evidence="2 3">IMCC9719</strain>
    </source>
</reference>
<accession>A0A317C4S2</accession>
<name>A0A317C4S2_9GAMM</name>
<gene>
    <name evidence="2" type="ORF">DKT75_18335</name>
</gene>
<dbReference type="SUPFAM" id="SSF55469">
    <property type="entry name" value="FMN-dependent nitroreductase-like"/>
    <property type="match status" value="2"/>
</dbReference>
<dbReference type="InterPro" id="IPR045886">
    <property type="entry name" value="ThiF/MoeB/HesA"/>
</dbReference>
<dbReference type="NCBIfam" id="NF005901">
    <property type="entry name" value="PRK07877.1"/>
    <property type="match status" value="1"/>
</dbReference>
<dbReference type="OrthoDB" id="272552at2"/>
<dbReference type="AlphaFoldDB" id="A0A317C4S2"/>
<dbReference type="GO" id="GO:0061504">
    <property type="term" value="P:cyclic threonylcarbamoyladenosine biosynthetic process"/>
    <property type="evidence" value="ECO:0007669"/>
    <property type="project" value="TreeGrafter"/>
</dbReference>
<dbReference type="PANTHER" id="PTHR43267">
    <property type="entry name" value="TRNA THREONYLCARBAMOYLADENOSINE DEHYDRATASE"/>
    <property type="match status" value="1"/>
</dbReference>
<dbReference type="SUPFAM" id="SSF69572">
    <property type="entry name" value="Activating enzymes of the ubiquitin-like proteins"/>
    <property type="match status" value="1"/>
</dbReference>
<evidence type="ECO:0000313" key="2">
    <source>
        <dbReference type="EMBL" id="PWQ93578.1"/>
    </source>
</evidence>
<dbReference type="InterPro" id="IPR035985">
    <property type="entry name" value="Ubiquitin-activating_enz"/>
</dbReference>
<dbReference type="InterPro" id="IPR000415">
    <property type="entry name" value="Nitroreductase-like"/>
</dbReference>